<dbReference type="Pfam" id="PF00753">
    <property type="entry name" value="Lactamase_B"/>
    <property type="match status" value="1"/>
</dbReference>
<name>A0ABP9I169_9ACTN</name>
<sequence length="345" mass="36715">MSEPTAADGRGGWTEPGAWPVRPGVHRIPLPVPAAGIGAVNAYLIDDQGGPVLIDPGWAQPATEQALGAALRTLGYTLDDVASILVTHAHKDHYTQALDLRRRFGAQVRLGRGERAAVAAHRSADGEVVEAIAVLRRCGADKLADVLAESLGARPPADLPTGMPDEWLDHGEKVGLAARKLDVFATPGHTRGHIVFRDAAAGLLFAGDHVLPHIVPALDAEPLCTAVPLRDFLASLELVRGMSDTLLLPAHGPVVESTHRRVDELLDYHGRRLDAAIAHVRAGRRTAFAVAAATPWARRGRSLGELAPVVQALAVRETAAQLALLADRGVLRRYDADGVDEYEFA</sequence>
<gene>
    <name evidence="2" type="ORF">GCM10023205_62260</name>
</gene>
<feature type="domain" description="Metallo-beta-lactamase" evidence="1">
    <location>
        <begin position="39"/>
        <end position="251"/>
    </location>
</feature>
<dbReference type="EMBL" id="BAABHS010000027">
    <property type="protein sequence ID" value="GAA4983892.1"/>
    <property type="molecule type" value="Genomic_DNA"/>
</dbReference>
<evidence type="ECO:0000313" key="3">
    <source>
        <dbReference type="Proteomes" id="UP001500466"/>
    </source>
</evidence>
<dbReference type="PANTHER" id="PTHR23131">
    <property type="entry name" value="ENDORIBONUCLEASE LACTB2"/>
    <property type="match status" value="1"/>
</dbReference>
<evidence type="ECO:0000259" key="1">
    <source>
        <dbReference type="SMART" id="SM00849"/>
    </source>
</evidence>
<comment type="caution">
    <text evidence="2">The sequence shown here is derived from an EMBL/GenBank/DDBJ whole genome shotgun (WGS) entry which is preliminary data.</text>
</comment>
<dbReference type="InterPro" id="IPR036866">
    <property type="entry name" value="RibonucZ/Hydroxyglut_hydro"/>
</dbReference>
<keyword evidence="3" id="KW-1185">Reference proteome</keyword>
<dbReference type="SMART" id="SM00849">
    <property type="entry name" value="Lactamase_B"/>
    <property type="match status" value="1"/>
</dbReference>
<dbReference type="InterPro" id="IPR001279">
    <property type="entry name" value="Metallo-B-lactamas"/>
</dbReference>
<evidence type="ECO:0000313" key="2">
    <source>
        <dbReference type="EMBL" id="GAA4983892.1"/>
    </source>
</evidence>
<proteinExistence type="predicted"/>
<dbReference type="Gene3D" id="3.60.15.10">
    <property type="entry name" value="Ribonuclease Z/Hydroxyacylglutathione hydrolase-like"/>
    <property type="match status" value="1"/>
</dbReference>
<organism evidence="2 3">
    <name type="scientific">Yinghuangia aomiensis</name>
    <dbReference type="NCBI Taxonomy" id="676205"/>
    <lineage>
        <taxon>Bacteria</taxon>
        <taxon>Bacillati</taxon>
        <taxon>Actinomycetota</taxon>
        <taxon>Actinomycetes</taxon>
        <taxon>Kitasatosporales</taxon>
        <taxon>Streptomycetaceae</taxon>
        <taxon>Yinghuangia</taxon>
    </lineage>
</organism>
<dbReference type="InterPro" id="IPR050662">
    <property type="entry name" value="Sec-metab_biosynth-thioest"/>
</dbReference>
<reference evidence="3" key="1">
    <citation type="journal article" date="2019" name="Int. J. Syst. Evol. Microbiol.">
        <title>The Global Catalogue of Microorganisms (GCM) 10K type strain sequencing project: providing services to taxonomists for standard genome sequencing and annotation.</title>
        <authorList>
            <consortium name="The Broad Institute Genomics Platform"/>
            <consortium name="The Broad Institute Genome Sequencing Center for Infectious Disease"/>
            <person name="Wu L."/>
            <person name="Ma J."/>
        </authorList>
    </citation>
    <scope>NUCLEOTIDE SEQUENCE [LARGE SCALE GENOMIC DNA]</scope>
    <source>
        <strain evidence="3">JCM 17986</strain>
    </source>
</reference>
<accession>A0ABP9I169</accession>
<dbReference type="PANTHER" id="PTHR23131:SF4">
    <property type="entry name" value="METALLO-BETA-LACTAMASE SUPERFAMILY POTEIN"/>
    <property type="match status" value="1"/>
</dbReference>
<dbReference type="SUPFAM" id="SSF56281">
    <property type="entry name" value="Metallo-hydrolase/oxidoreductase"/>
    <property type="match status" value="1"/>
</dbReference>
<dbReference type="Proteomes" id="UP001500466">
    <property type="component" value="Unassembled WGS sequence"/>
</dbReference>
<protein>
    <submittedName>
        <fullName evidence="2">MBL fold metallo-hydrolase</fullName>
    </submittedName>
</protein>